<protein>
    <submittedName>
        <fullName evidence="2">DDT domain-containing protein DDR4</fullName>
    </submittedName>
</protein>
<sequence length="84" mass="9800">MELSTASYDSENLVEDGEQIMKDDKMNDYVDEPVEKEQFQPVEKIDKNLGQGEGVRKRWYLDLNVLTLLFSMKVVLLKIIVYTL</sequence>
<evidence type="ECO:0000313" key="2">
    <source>
        <dbReference type="EMBL" id="KAJ6827241.1"/>
    </source>
</evidence>
<organism evidence="2 3">
    <name type="scientific">Iris pallida</name>
    <name type="common">Sweet iris</name>
    <dbReference type="NCBI Taxonomy" id="29817"/>
    <lineage>
        <taxon>Eukaryota</taxon>
        <taxon>Viridiplantae</taxon>
        <taxon>Streptophyta</taxon>
        <taxon>Embryophyta</taxon>
        <taxon>Tracheophyta</taxon>
        <taxon>Spermatophyta</taxon>
        <taxon>Magnoliopsida</taxon>
        <taxon>Liliopsida</taxon>
        <taxon>Asparagales</taxon>
        <taxon>Iridaceae</taxon>
        <taxon>Iridoideae</taxon>
        <taxon>Irideae</taxon>
        <taxon>Iris</taxon>
    </lineage>
</organism>
<proteinExistence type="predicted"/>
<name>A0AAX6GGD3_IRIPA</name>
<feature type="transmembrane region" description="Helical" evidence="1">
    <location>
        <begin position="59"/>
        <end position="81"/>
    </location>
</feature>
<keyword evidence="1" id="KW-0472">Membrane</keyword>
<dbReference type="EMBL" id="JANAVB010020398">
    <property type="protein sequence ID" value="KAJ6827241.1"/>
    <property type="molecule type" value="Genomic_DNA"/>
</dbReference>
<dbReference type="Proteomes" id="UP001140949">
    <property type="component" value="Unassembled WGS sequence"/>
</dbReference>
<reference evidence="2" key="1">
    <citation type="journal article" date="2023" name="GigaByte">
        <title>Genome assembly of the bearded iris, Iris pallida Lam.</title>
        <authorList>
            <person name="Bruccoleri R.E."/>
            <person name="Oakeley E.J."/>
            <person name="Faust A.M.E."/>
            <person name="Altorfer M."/>
            <person name="Dessus-Babus S."/>
            <person name="Burckhardt D."/>
            <person name="Oertli M."/>
            <person name="Naumann U."/>
            <person name="Petersen F."/>
            <person name="Wong J."/>
        </authorList>
    </citation>
    <scope>NUCLEOTIDE SEQUENCE</scope>
    <source>
        <strain evidence="2">GSM-AAB239-AS_SAM_17_03QT</strain>
    </source>
</reference>
<accession>A0AAX6GGD3</accession>
<evidence type="ECO:0000256" key="1">
    <source>
        <dbReference type="SAM" id="Phobius"/>
    </source>
</evidence>
<reference evidence="2" key="2">
    <citation type="submission" date="2023-04" db="EMBL/GenBank/DDBJ databases">
        <authorList>
            <person name="Bruccoleri R.E."/>
            <person name="Oakeley E.J."/>
            <person name="Faust A.-M."/>
            <person name="Dessus-Babus S."/>
            <person name="Altorfer M."/>
            <person name="Burckhardt D."/>
            <person name="Oertli M."/>
            <person name="Naumann U."/>
            <person name="Petersen F."/>
            <person name="Wong J."/>
        </authorList>
    </citation>
    <scope>NUCLEOTIDE SEQUENCE</scope>
    <source>
        <strain evidence="2">GSM-AAB239-AS_SAM_17_03QT</strain>
        <tissue evidence="2">Leaf</tissue>
    </source>
</reference>
<keyword evidence="1" id="KW-1133">Transmembrane helix</keyword>
<gene>
    <name evidence="2" type="ORF">M6B38_369000</name>
</gene>
<keyword evidence="1" id="KW-0812">Transmembrane</keyword>
<evidence type="ECO:0000313" key="3">
    <source>
        <dbReference type="Proteomes" id="UP001140949"/>
    </source>
</evidence>
<dbReference type="AlphaFoldDB" id="A0AAX6GGD3"/>
<comment type="caution">
    <text evidence="2">The sequence shown here is derived from an EMBL/GenBank/DDBJ whole genome shotgun (WGS) entry which is preliminary data.</text>
</comment>
<keyword evidence="3" id="KW-1185">Reference proteome</keyword>